<dbReference type="Proteomes" id="UP001258994">
    <property type="component" value="Chromosome"/>
</dbReference>
<dbReference type="PANTHER" id="PTHR39966:SF3">
    <property type="entry name" value="DUF438 DOMAIN-CONTAINING PROTEIN"/>
    <property type="match status" value="1"/>
</dbReference>
<gene>
    <name evidence="2" type="ORF">RGQ13_18285</name>
</gene>
<reference evidence="3" key="1">
    <citation type="submission" date="2023-09" db="EMBL/GenBank/DDBJ databases">
        <authorList>
            <person name="Li S."/>
            <person name="Li X."/>
            <person name="Zhang C."/>
            <person name="Zhao Z."/>
        </authorList>
    </citation>
    <scope>NUCLEOTIDE SEQUENCE [LARGE SCALE GENOMIC DNA]</scope>
    <source>
        <strain evidence="3">SQ149</strain>
    </source>
</reference>
<dbReference type="EMBL" id="CP134145">
    <property type="protein sequence ID" value="WNC72044.1"/>
    <property type="molecule type" value="Genomic_DNA"/>
</dbReference>
<keyword evidence="3" id="KW-1185">Reference proteome</keyword>
<evidence type="ECO:0000313" key="2">
    <source>
        <dbReference type="EMBL" id="WNC72044.1"/>
    </source>
</evidence>
<evidence type="ECO:0000259" key="1">
    <source>
        <dbReference type="Pfam" id="PF01814"/>
    </source>
</evidence>
<protein>
    <submittedName>
        <fullName evidence="2">Hemerythrin domain-containing protein</fullName>
    </submittedName>
</protein>
<dbReference type="Pfam" id="PF01814">
    <property type="entry name" value="Hemerythrin"/>
    <property type="match status" value="1"/>
</dbReference>
<evidence type="ECO:0000313" key="3">
    <source>
        <dbReference type="Proteomes" id="UP001258994"/>
    </source>
</evidence>
<sequence>MNAIPDYMTDKHRHCDDIFAEAEAEVAKENWILAEQKWQTFTRELELHLQAEEQILFPEFEQATGMTSGPTQVMRMEHEQMRGLLTSLNKSLVEKNSEDFLGFSETLMVLMQQHNMKEEMMLYPMCQQNISDTEQMTAQLKQHCD</sequence>
<accession>A0ABY9TT85</accession>
<proteinExistence type="predicted"/>
<organism evidence="2 3">
    <name type="scientific">Thalassotalea psychrophila</name>
    <dbReference type="NCBI Taxonomy" id="3065647"/>
    <lineage>
        <taxon>Bacteria</taxon>
        <taxon>Pseudomonadati</taxon>
        <taxon>Pseudomonadota</taxon>
        <taxon>Gammaproteobacteria</taxon>
        <taxon>Alteromonadales</taxon>
        <taxon>Colwelliaceae</taxon>
        <taxon>Thalassotalea</taxon>
    </lineage>
</organism>
<dbReference type="Gene3D" id="1.20.120.520">
    <property type="entry name" value="nmb1532 protein domain like"/>
    <property type="match status" value="1"/>
</dbReference>
<feature type="domain" description="Hemerythrin-like" evidence="1">
    <location>
        <begin position="6"/>
        <end position="126"/>
    </location>
</feature>
<name>A0ABY9TT85_9GAMM</name>
<dbReference type="PANTHER" id="PTHR39966">
    <property type="entry name" value="BLL2471 PROTEIN-RELATED"/>
    <property type="match status" value="1"/>
</dbReference>
<dbReference type="RefSeq" id="WP_348391164.1">
    <property type="nucleotide sequence ID" value="NZ_CP134145.1"/>
</dbReference>
<dbReference type="InterPro" id="IPR012312">
    <property type="entry name" value="Hemerythrin-like"/>
</dbReference>